<feature type="domain" description="BACON" evidence="6">
    <location>
        <begin position="240"/>
        <end position="294"/>
    </location>
</feature>
<dbReference type="InterPro" id="IPR019026">
    <property type="entry name" value="Peptidase_M64_IgA"/>
</dbReference>
<comment type="caution">
    <text evidence="8">The sequence shown here is derived from an EMBL/GenBank/DDBJ whole genome shotgun (WGS) entry which is preliminary data.</text>
</comment>
<evidence type="ECO:0000313" key="9">
    <source>
        <dbReference type="Proteomes" id="UP000030125"/>
    </source>
</evidence>
<gene>
    <name evidence="8" type="ORF">HQ35_05970</name>
</gene>
<evidence type="ECO:0000256" key="2">
    <source>
        <dbReference type="ARBA" id="ARBA00022670"/>
    </source>
</evidence>
<protein>
    <recommendedName>
        <fullName evidence="6 7">BACON domain-containing protein</fullName>
    </recommendedName>
</protein>
<dbReference type="Pfam" id="PF13004">
    <property type="entry name" value="BACON"/>
    <property type="match status" value="1"/>
</dbReference>
<dbReference type="OrthoDB" id="8440781at2"/>
<dbReference type="EMBL" id="JQJD01000043">
    <property type="protein sequence ID" value="KGN80236.1"/>
    <property type="molecule type" value="Genomic_DNA"/>
</dbReference>
<comment type="similarity">
    <text evidence="1">Belongs to the peptidase C25 family.</text>
</comment>
<dbReference type="PROSITE" id="PS51257">
    <property type="entry name" value="PROKAR_LIPOPROTEIN"/>
    <property type="match status" value="1"/>
</dbReference>
<evidence type="ECO:0000256" key="5">
    <source>
        <dbReference type="SAM" id="SignalP"/>
    </source>
</evidence>
<dbReference type="GO" id="GO:0008237">
    <property type="term" value="F:metallopeptidase activity"/>
    <property type="evidence" value="ECO:0007669"/>
    <property type="project" value="InterPro"/>
</dbReference>
<evidence type="ECO:0000259" key="6">
    <source>
        <dbReference type="Pfam" id="PF13004"/>
    </source>
</evidence>
<evidence type="ECO:0000259" key="7">
    <source>
        <dbReference type="Pfam" id="PF19190"/>
    </source>
</evidence>
<keyword evidence="5" id="KW-0732">Signal</keyword>
<keyword evidence="3" id="KW-0378">Hydrolase</keyword>
<feature type="domain" description="BACON" evidence="7">
    <location>
        <begin position="31"/>
        <end position="104"/>
    </location>
</feature>
<dbReference type="Gene3D" id="3.40.390.10">
    <property type="entry name" value="Collagenase (Catalytic Domain)"/>
    <property type="match status" value="1"/>
</dbReference>
<keyword evidence="3" id="KW-0788">Thiol protease</keyword>
<dbReference type="InterPro" id="IPR024079">
    <property type="entry name" value="MetalloPept_cat_dom_sf"/>
</dbReference>
<dbReference type="InterPro" id="IPR013783">
    <property type="entry name" value="Ig-like_fold"/>
</dbReference>
<reference evidence="8 9" key="1">
    <citation type="submission" date="2014-08" db="EMBL/GenBank/DDBJ databases">
        <title>Porphyromonas cangingivalis strain:COT-109_OH1386 Genome sequencing.</title>
        <authorList>
            <person name="Wallis C."/>
            <person name="Deusch O."/>
            <person name="O'Flynn C."/>
            <person name="Davis I."/>
            <person name="Jospin G."/>
            <person name="Darling A.E."/>
            <person name="Coil D.A."/>
            <person name="Alexiev A."/>
            <person name="Horsfall A."/>
            <person name="Kirkwood N."/>
            <person name="Harris S."/>
            <person name="Eisen J.A."/>
        </authorList>
    </citation>
    <scope>NUCLEOTIDE SEQUENCE [LARGE SCALE GENOMIC DNA]</scope>
    <source>
        <strain evidence="9">COT-109 OH1386</strain>
    </source>
</reference>
<proteinExistence type="inferred from homology"/>
<name>A0A0A2EN02_PORCN</name>
<dbReference type="Pfam" id="PF19190">
    <property type="entry name" value="BACON_2"/>
    <property type="match status" value="1"/>
</dbReference>
<evidence type="ECO:0000256" key="1">
    <source>
        <dbReference type="ARBA" id="ARBA00006067"/>
    </source>
</evidence>
<accession>A0A0A2EN02</accession>
<dbReference type="Proteomes" id="UP000030125">
    <property type="component" value="Unassembled WGS sequence"/>
</dbReference>
<dbReference type="GO" id="GO:0008234">
    <property type="term" value="F:cysteine-type peptidase activity"/>
    <property type="evidence" value="ECO:0007669"/>
    <property type="project" value="UniProtKB-KW"/>
</dbReference>
<organism evidence="8 9">
    <name type="scientific">Porphyromonas cangingivalis</name>
    <dbReference type="NCBI Taxonomy" id="36874"/>
    <lineage>
        <taxon>Bacteria</taxon>
        <taxon>Pseudomonadati</taxon>
        <taxon>Bacteroidota</taxon>
        <taxon>Bacteroidia</taxon>
        <taxon>Bacteroidales</taxon>
        <taxon>Porphyromonadaceae</taxon>
        <taxon>Porphyromonas</taxon>
    </lineage>
</organism>
<feature type="chain" id="PRO_5001986279" description="BACON domain-containing protein" evidence="5">
    <location>
        <begin position="20"/>
        <end position="629"/>
    </location>
</feature>
<dbReference type="AlphaFoldDB" id="A0A0A2EN02"/>
<sequence>MKKYLLSILVLLTAFGVSSCKPEKSDEPASLQISPTSIVFSATTESKTVTIDTNRSWQISDIPEWLSVEPSQGQAGKTEVKLISKENKQGEERQVRLSVKAEKIAYINVKQTVKGFLNVKDREFLFFAKGKKVIINCEGNINPEVVIPQDAKSWLSFVSNDVKKDGRIILDMADNNDIPRQAEVKIIDKTNNISETVTIKQYPDPKVKIEKESYYLFYNLNEFVLEFDSNIPFEHTLEPTDADWISIKSMTFEDKKVRVVFSLKTNTGKTVRKASLTLRNVDCDKTYVIHLTQAYRAEAGLAVQLHKATYRPKIDWEAMEKTIKRPTFVFTGDGFTKADIESGRYQKVMMEAYEALFSTEPYKTLKDRFSAWILYAESNEQGITTIDEYEAGKRRDTHYGVYFYDRSRGMRIDNYGEVHDECKTAVEKAGGKYYPETSVIVMIANTPIYGGTCLLETSSGRAIAICPTSEGETDVPGVFGRIVAHEAGGHGFGKLADEYTVGGGIDELGRRHLKAYHDKKHYINVTMESDRTKAPWAWMYGLEGYEDVDHIEGGETYATGVWRSSRTSLMKDNRNVSDFNAFSRFLIFERLYYIYENIDNLADVLPPVFRPKPLKEWFLEIDKPNTRKK</sequence>
<dbReference type="CDD" id="cd14948">
    <property type="entry name" value="BACON"/>
    <property type="match status" value="1"/>
</dbReference>
<dbReference type="InterPro" id="IPR024361">
    <property type="entry name" value="BACON"/>
</dbReference>
<keyword evidence="2" id="KW-0645">Protease</keyword>
<dbReference type="eggNOG" id="COG4886">
    <property type="taxonomic scope" value="Bacteria"/>
</dbReference>
<evidence type="ECO:0000256" key="4">
    <source>
        <dbReference type="ARBA" id="ARBA00023026"/>
    </source>
</evidence>
<dbReference type="STRING" id="36874.HQ34_00685"/>
<dbReference type="GO" id="GO:0006508">
    <property type="term" value="P:proteolysis"/>
    <property type="evidence" value="ECO:0007669"/>
    <property type="project" value="UniProtKB-KW"/>
</dbReference>
<keyword evidence="9" id="KW-1185">Reference proteome</keyword>
<dbReference type="RefSeq" id="WP_036851735.1">
    <property type="nucleotide sequence ID" value="NZ_JQJD01000043.1"/>
</dbReference>
<keyword evidence="4" id="KW-0843">Virulence</keyword>
<evidence type="ECO:0000313" key="8">
    <source>
        <dbReference type="EMBL" id="KGN80236.1"/>
    </source>
</evidence>
<feature type="signal peptide" evidence="5">
    <location>
        <begin position="1"/>
        <end position="19"/>
    </location>
</feature>
<dbReference type="Gene3D" id="2.60.40.10">
    <property type="entry name" value="Immunoglobulins"/>
    <property type="match status" value="1"/>
</dbReference>
<dbReference type="Pfam" id="PF09471">
    <property type="entry name" value="Peptidase_M64"/>
    <property type="match status" value="1"/>
</dbReference>
<dbReference type="eggNOG" id="COG5492">
    <property type="taxonomic scope" value="Bacteria"/>
</dbReference>
<evidence type="ECO:0000256" key="3">
    <source>
        <dbReference type="ARBA" id="ARBA00022807"/>
    </source>
</evidence>